<dbReference type="InterPro" id="IPR012826">
    <property type="entry name" value="FliN"/>
</dbReference>
<dbReference type="GO" id="GO:0006935">
    <property type="term" value="P:chemotaxis"/>
    <property type="evidence" value="ECO:0007669"/>
    <property type="project" value="UniProtKB-KW"/>
</dbReference>
<dbReference type="AlphaFoldDB" id="K8WF66"/>
<evidence type="ECO:0000256" key="4">
    <source>
        <dbReference type="ARBA" id="ARBA00022500"/>
    </source>
</evidence>
<dbReference type="InterPro" id="IPR051469">
    <property type="entry name" value="FliN/MopA/SpaO"/>
</dbReference>
<comment type="caution">
    <text evidence="9">The sequence shown here is derived from an EMBL/GenBank/DDBJ whole genome shotgun (WGS) entry which is preliminary data.</text>
</comment>
<dbReference type="Proteomes" id="UP000010290">
    <property type="component" value="Chromosome"/>
</dbReference>
<keyword evidence="7" id="KW-0975">Bacterial flagellum</keyword>
<evidence type="ECO:0000256" key="2">
    <source>
        <dbReference type="ARBA" id="ARBA00021897"/>
    </source>
</evidence>
<proteinExistence type="inferred from homology"/>
<dbReference type="GO" id="GO:0003774">
    <property type="term" value="F:cytoskeletal motor activity"/>
    <property type="evidence" value="ECO:0007669"/>
    <property type="project" value="UniProtKB-UniRule"/>
</dbReference>
<evidence type="ECO:0000256" key="5">
    <source>
        <dbReference type="ARBA" id="ARBA00022779"/>
    </source>
</evidence>
<evidence type="ECO:0000313" key="10">
    <source>
        <dbReference type="Proteomes" id="UP000010290"/>
    </source>
</evidence>
<evidence type="ECO:0000256" key="3">
    <source>
        <dbReference type="ARBA" id="ARBA00022475"/>
    </source>
</evidence>
<dbReference type="InterPro" id="IPR036429">
    <property type="entry name" value="SpoA-like_sf"/>
</dbReference>
<accession>K8WF66</accession>
<keyword evidence="9" id="KW-0969">Cilium</keyword>
<dbReference type="PANTHER" id="PTHR43484">
    <property type="match status" value="1"/>
</dbReference>
<keyword evidence="5 7" id="KW-0283">Flagellar rotation</keyword>
<reference evidence="9 10" key="1">
    <citation type="journal article" date="2012" name="BMC Genomics">
        <title>Comparative genomics of bacteria in the genus Providencia isolated from wild Drosophila melanogaster.</title>
        <authorList>
            <person name="Galac M.R."/>
            <person name="Lazzaro B.P."/>
        </authorList>
    </citation>
    <scope>NUCLEOTIDE SEQUENCE [LARGE SCALE GENOMIC DNA]</scope>
    <source>
        <strain evidence="9 10">DSM 19967</strain>
    </source>
</reference>
<keyword evidence="10" id="KW-1185">Reference proteome</keyword>
<keyword evidence="9" id="KW-0282">Flagellum</keyword>
<keyword evidence="3 7" id="KW-1003">Cell membrane</keyword>
<name>K8WF66_9GAMM</name>
<dbReference type="GO" id="GO:0071973">
    <property type="term" value="P:bacterial-type flagellum-dependent cell motility"/>
    <property type="evidence" value="ECO:0007669"/>
    <property type="project" value="UniProtKB-UniRule"/>
</dbReference>
<evidence type="ECO:0000256" key="7">
    <source>
        <dbReference type="RuleBase" id="RU362074"/>
    </source>
</evidence>
<evidence type="ECO:0000256" key="1">
    <source>
        <dbReference type="ARBA" id="ARBA00009226"/>
    </source>
</evidence>
<sequence>MNETTFSSNTLIHHENEVIPEVNKMEFNTDNTSICTNINEQVPIDQLSNIDLIMDIPVNLSVELGKTKMTISKLSSLSQGSVIPLDGQAGELLNIFINGYLIAQGEIVVVSNNYGIRITDIINSSERMHRLSR</sequence>
<dbReference type="SUPFAM" id="SSF101801">
    <property type="entry name" value="Surface presentation of antigens (SPOA)"/>
    <property type="match status" value="1"/>
</dbReference>
<organism evidence="9 10">
    <name type="scientific">Providencia sneebia DSM 19967</name>
    <dbReference type="NCBI Taxonomy" id="1141660"/>
    <lineage>
        <taxon>Bacteria</taxon>
        <taxon>Pseudomonadati</taxon>
        <taxon>Pseudomonadota</taxon>
        <taxon>Gammaproteobacteria</taxon>
        <taxon>Enterobacterales</taxon>
        <taxon>Morganellaceae</taxon>
        <taxon>Providencia</taxon>
    </lineage>
</organism>
<feature type="domain" description="Flagellar motor switch protein FliN-like C-terminal" evidence="8">
    <location>
        <begin position="52"/>
        <end position="122"/>
    </location>
</feature>
<dbReference type="Pfam" id="PF01052">
    <property type="entry name" value="FliMN_C"/>
    <property type="match status" value="1"/>
</dbReference>
<dbReference type="HOGENOM" id="CLU_097058_2_0_6"/>
<dbReference type="OrthoDB" id="9773459at2"/>
<comment type="similarity">
    <text evidence="1 7">Belongs to the FliN/MopA/SpaO family.</text>
</comment>
<dbReference type="PRINTS" id="PR00956">
    <property type="entry name" value="FLGMOTORFLIN"/>
</dbReference>
<comment type="function">
    <text evidence="7">FliN is one of three proteins (FliG, FliN, FliM) that form the rotor-mounted switch complex (C ring), located at the base of the basal body. This complex interacts with the CheY and CheZ chemotaxis proteins, in addition to contacting components of the motor that determine the direction of flagellar rotation.</text>
</comment>
<dbReference type="NCBIfam" id="TIGR02480">
    <property type="entry name" value="fliN"/>
    <property type="match status" value="1"/>
</dbReference>
<dbReference type="PANTHER" id="PTHR43484:SF1">
    <property type="entry name" value="FLAGELLAR MOTOR SWITCH PROTEIN FLIN"/>
    <property type="match status" value="1"/>
</dbReference>
<dbReference type="InterPro" id="IPR001543">
    <property type="entry name" value="FliN-like_C"/>
</dbReference>
<dbReference type="Gene3D" id="2.30.330.10">
    <property type="entry name" value="SpoA-like"/>
    <property type="match status" value="1"/>
</dbReference>
<dbReference type="GO" id="GO:0009425">
    <property type="term" value="C:bacterial-type flagellum basal body"/>
    <property type="evidence" value="ECO:0007669"/>
    <property type="project" value="UniProtKB-SubCell"/>
</dbReference>
<dbReference type="PATRIC" id="fig|1141660.3.peg.1532"/>
<gene>
    <name evidence="9" type="primary">fliN</name>
    <name evidence="9" type="ORF">OO7_07644</name>
</gene>
<comment type="subcellular location">
    <subcellularLocation>
        <location evidence="7">Cell membrane</location>
        <topology evidence="7">Peripheral membrane protein</topology>
        <orientation evidence="7">Cytoplasmic side</orientation>
    </subcellularLocation>
    <subcellularLocation>
        <location evidence="7">Bacterial flagellum basal body</location>
    </subcellularLocation>
</comment>
<keyword evidence="4 7" id="KW-0145">Chemotaxis</keyword>
<dbReference type="GO" id="GO:0005886">
    <property type="term" value="C:plasma membrane"/>
    <property type="evidence" value="ECO:0007669"/>
    <property type="project" value="UniProtKB-SubCell"/>
</dbReference>
<keyword evidence="6 7" id="KW-0472">Membrane</keyword>
<evidence type="ECO:0000259" key="8">
    <source>
        <dbReference type="Pfam" id="PF01052"/>
    </source>
</evidence>
<evidence type="ECO:0000313" key="9">
    <source>
        <dbReference type="EMBL" id="EKT58571.1"/>
    </source>
</evidence>
<dbReference type="InterPro" id="IPR001172">
    <property type="entry name" value="FliN_T3SS_HrcQb"/>
</dbReference>
<evidence type="ECO:0000256" key="6">
    <source>
        <dbReference type="ARBA" id="ARBA00023136"/>
    </source>
</evidence>
<keyword evidence="9" id="KW-0966">Cell projection</keyword>
<dbReference type="EMBL" id="AKKN01000007">
    <property type="protein sequence ID" value="EKT58571.1"/>
    <property type="molecule type" value="Genomic_DNA"/>
</dbReference>
<protein>
    <recommendedName>
        <fullName evidence="2 7">Flagellar motor switch protein FliN</fullName>
    </recommendedName>
</protein>